<dbReference type="CDD" id="cd08964">
    <property type="entry name" value="L-asparaginase_II"/>
    <property type="match status" value="1"/>
</dbReference>
<dbReference type="InterPro" id="IPR036152">
    <property type="entry name" value="Asp/glu_Ase-like_sf"/>
</dbReference>
<dbReference type="PANTHER" id="PTHR11707:SF28">
    <property type="entry name" value="60 KDA LYSOPHOSPHOLIPASE"/>
    <property type="match status" value="1"/>
</dbReference>
<dbReference type="GO" id="GO:0004067">
    <property type="term" value="F:asparaginase activity"/>
    <property type="evidence" value="ECO:0007669"/>
    <property type="project" value="UniProtKB-UniRule"/>
</dbReference>
<dbReference type="Pfam" id="PF17763">
    <property type="entry name" value="Asparaginase_C"/>
    <property type="match status" value="1"/>
</dbReference>
<dbReference type="PROSITE" id="PS51732">
    <property type="entry name" value="ASN_GLN_ASE_3"/>
    <property type="match status" value="1"/>
</dbReference>
<dbReference type="OrthoDB" id="9788068at2"/>
<feature type="active site" evidence="8">
    <location>
        <position position="84"/>
    </location>
</feature>
<evidence type="ECO:0000313" key="11">
    <source>
        <dbReference type="EMBL" id="AHY16458.1"/>
    </source>
</evidence>
<dbReference type="Proteomes" id="UP000269148">
    <property type="component" value="Unassembled WGS sequence"/>
</dbReference>
<organism evidence="12 14">
    <name type="scientific">Streptococcus iniae</name>
    <name type="common">Streptococcus shiloi</name>
    <dbReference type="NCBI Taxonomy" id="1346"/>
    <lineage>
        <taxon>Bacteria</taxon>
        <taxon>Bacillati</taxon>
        <taxon>Bacillota</taxon>
        <taxon>Bacilli</taxon>
        <taxon>Lactobacillales</taxon>
        <taxon>Streptococcaceae</taxon>
        <taxon>Streptococcus</taxon>
    </lineage>
</organism>
<dbReference type="FunFam" id="3.40.50.1170:FF:000001">
    <property type="entry name" value="L-asparaginase 2"/>
    <property type="match status" value="1"/>
</dbReference>
<dbReference type="PRINTS" id="PR00139">
    <property type="entry name" value="ASNGLNASE"/>
</dbReference>
<comment type="catalytic activity">
    <reaction evidence="4">
        <text>L-asparagine + H2O = L-aspartate + NH4(+)</text>
        <dbReference type="Rhea" id="RHEA:21016"/>
        <dbReference type="ChEBI" id="CHEBI:15377"/>
        <dbReference type="ChEBI" id="CHEBI:28938"/>
        <dbReference type="ChEBI" id="CHEBI:29991"/>
        <dbReference type="ChEBI" id="CHEBI:58048"/>
        <dbReference type="EC" id="3.5.1.1"/>
    </reaction>
</comment>
<dbReference type="KEGG" id="siq:DQ08_08380"/>
<evidence type="ECO:0000256" key="6">
    <source>
        <dbReference type="PIRSR" id="PIRSR001220-2"/>
    </source>
</evidence>
<dbReference type="InterPro" id="IPR027473">
    <property type="entry name" value="L-asparaginase_C"/>
</dbReference>
<name>A0A3L8GF03_STRIN</name>
<dbReference type="KEGG" id="sio:DW64_08365"/>
<reference evidence="11 13" key="1">
    <citation type="journal article" date="2014" name="Genome Announc.">
        <title>Complete Genome Sequence of a Virulent Strain, Streptococcus iniae ISET0901, Isolated from Diseased Tilapia.</title>
        <authorList>
            <person name="Pridgeon J.W."/>
            <person name="Zhang D."/>
            <person name="Zhang L."/>
        </authorList>
    </citation>
    <scope>NUCLEOTIDE SEQUENCE [LARGE SCALE GENOMIC DNA]</scope>
    <source>
        <strain evidence="11 13">ISET0901</strain>
    </source>
</reference>
<evidence type="ECO:0000313" key="13">
    <source>
        <dbReference type="Proteomes" id="UP000025245"/>
    </source>
</evidence>
<keyword evidence="3" id="KW-0378">Hydrolase</keyword>
<comment type="similarity">
    <text evidence="1">Belongs to the asparaginase 1 family.</text>
</comment>
<dbReference type="SMART" id="SM00870">
    <property type="entry name" value="Asparaginase"/>
    <property type="match status" value="1"/>
</dbReference>
<feature type="active site" description="O-isoaspartyl threonine intermediate" evidence="5">
    <location>
        <position position="12"/>
    </location>
</feature>
<dbReference type="SFLD" id="SFLDS00057">
    <property type="entry name" value="Glutaminase/Asparaginase"/>
    <property type="match status" value="1"/>
</dbReference>
<dbReference type="EMBL" id="CP007586">
    <property type="protein sequence ID" value="AHY16458.1"/>
    <property type="molecule type" value="Genomic_DNA"/>
</dbReference>
<accession>A0A3L8GF03</accession>
<dbReference type="InterPro" id="IPR027474">
    <property type="entry name" value="L-asparaginase_N"/>
</dbReference>
<dbReference type="Pfam" id="PF00710">
    <property type="entry name" value="Asparaginase"/>
    <property type="match status" value="1"/>
</dbReference>
<dbReference type="InterPro" id="IPR027475">
    <property type="entry name" value="Asparaginase/glutaminase_AS2"/>
</dbReference>
<dbReference type="PROSITE" id="PS00917">
    <property type="entry name" value="ASN_GLN_ASE_2"/>
    <property type="match status" value="1"/>
</dbReference>
<dbReference type="InterPro" id="IPR004550">
    <property type="entry name" value="AsnASE_II"/>
</dbReference>
<dbReference type="GeneID" id="35765655"/>
<feature type="binding site" evidence="6">
    <location>
        <position position="53"/>
    </location>
    <ligand>
        <name>substrate</name>
    </ligand>
</feature>
<feature type="active site" evidence="7">
    <location>
        <position position="12"/>
    </location>
</feature>
<evidence type="ECO:0000256" key="7">
    <source>
        <dbReference type="PROSITE-ProRule" id="PRU10099"/>
    </source>
</evidence>
<feature type="domain" description="Asparaginase/glutaminase C-terminal" evidence="10">
    <location>
        <begin position="204"/>
        <end position="317"/>
    </location>
</feature>
<proteinExistence type="inferred from homology"/>
<dbReference type="PROSITE" id="PS00144">
    <property type="entry name" value="ASN_GLN_ASE_1"/>
    <property type="match status" value="1"/>
</dbReference>
<dbReference type="InterPro" id="IPR040919">
    <property type="entry name" value="Asparaginase_C"/>
</dbReference>
<evidence type="ECO:0000256" key="3">
    <source>
        <dbReference type="ARBA" id="ARBA00022801"/>
    </source>
</evidence>
<dbReference type="STRING" id="1346.BMF34_08385"/>
<evidence type="ECO:0000313" key="12">
    <source>
        <dbReference type="EMBL" id="RLU55575.1"/>
    </source>
</evidence>
<dbReference type="GO" id="GO:0006528">
    <property type="term" value="P:asparagine metabolic process"/>
    <property type="evidence" value="ECO:0007669"/>
    <property type="project" value="InterPro"/>
</dbReference>
<evidence type="ECO:0000259" key="9">
    <source>
        <dbReference type="Pfam" id="PF00710"/>
    </source>
</evidence>
<evidence type="ECO:0000256" key="2">
    <source>
        <dbReference type="ARBA" id="ARBA00012920"/>
    </source>
</evidence>
<dbReference type="KEGG" id="siz:SI82_08475"/>
<evidence type="ECO:0000259" key="10">
    <source>
        <dbReference type="Pfam" id="PF17763"/>
    </source>
</evidence>
<sequence>MKQILVLHTGGTISMQADAAGQVAPNAINPMTELGINLDNIQLHVIDFFNLPSPHITPHHMLKLYHKIKEDGAAYDGIVITHGTDTLEETAYFLDTMAIPDVPLVITGAMRSANEIGSDGIYNYLTALRVASHDKSKGKGVLVVMNDEIHAGKYVTKTHTTNISTFQTPTHGPLGIVTKDDLLFFKTAEPRVRFDLKELSGTIPIVKAYAGMGDGSILSILSPDNIQGLVIEALGAGNIPPLAVPEVETLIAQGIPVVLVSRCFNGIAEAVYAYQGGGAKLQKSGVMFVKELNAPKARLKLLIALNAGLKGQALKDYIEG</sequence>
<dbReference type="InterPro" id="IPR037152">
    <property type="entry name" value="L-asparaginase_N_sf"/>
</dbReference>
<dbReference type="Gene3D" id="3.40.50.40">
    <property type="match status" value="1"/>
</dbReference>
<evidence type="ECO:0000256" key="5">
    <source>
        <dbReference type="PIRSR" id="PIRSR001220-1"/>
    </source>
</evidence>
<dbReference type="EMBL" id="QLQD01000074">
    <property type="protein sequence ID" value="RLU55575.1"/>
    <property type="molecule type" value="Genomic_DNA"/>
</dbReference>
<feature type="binding site" evidence="6">
    <location>
        <begin position="84"/>
        <end position="85"/>
    </location>
    <ligand>
        <name>substrate</name>
    </ligand>
</feature>
<protein>
    <recommendedName>
        <fullName evidence="2">asparaginase</fullName>
        <ecNumber evidence="2">3.5.1.1</ecNumber>
    </recommendedName>
</protein>
<gene>
    <name evidence="12" type="ORF">DIY07_08485</name>
    <name evidence="11" type="ORF">DQ08_08380</name>
</gene>
<keyword evidence="13" id="KW-1185">Reference proteome</keyword>
<dbReference type="PANTHER" id="PTHR11707">
    <property type="entry name" value="L-ASPARAGINASE"/>
    <property type="match status" value="1"/>
</dbReference>
<dbReference type="PIRSF" id="PIRSF500176">
    <property type="entry name" value="L_ASNase"/>
    <property type="match status" value="1"/>
</dbReference>
<evidence type="ECO:0000256" key="1">
    <source>
        <dbReference type="ARBA" id="ARBA00010518"/>
    </source>
</evidence>
<feature type="domain" description="L-asparaginase N-terminal" evidence="9">
    <location>
        <begin position="3"/>
        <end position="187"/>
    </location>
</feature>
<dbReference type="InterPro" id="IPR006034">
    <property type="entry name" value="Asparaginase/glutaminase-like"/>
</dbReference>
<dbReference type="EC" id="3.5.1.1" evidence="2"/>
<dbReference type="InterPro" id="IPR020827">
    <property type="entry name" value="Asparaginase/glutaminase_AS1"/>
</dbReference>
<dbReference type="PIRSF" id="PIRSF001220">
    <property type="entry name" value="L-ASNase_gatD"/>
    <property type="match status" value="1"/>
</dbReference>
<dbReference type="Gene3D" id="3.40.50.1170">
    <property type="entry name" value="L-asparaginase, N-terminal domain"/>
    <property type="match status" value="1"/>
</dbReference>
<evidence type="ECO:0000256" key="8">
    <source>
        <dbReference type="PROSITE-ProRule" id="PRU10100"/>
    </source>
</evidence>
<evidence type="ECO:0000313" key="14">
    <source>
        <dbReference type="Proteomes" id="UP000269148"/>
    </source>
</evidence>
<dbReference type="AlphaFoldDB" id="A0A3L8GF03"/>
<reference evidence="12 14" key="2">
    <citation type="submission" date="2018-06" db="EMBL/GenBank/DDBJ databases">
        <title>Mutators as drivers of adaptation in pathogenic bacteria and a risk factor for host jumps and vaccine escape.</title>
        <authorList>
            <person name="Barnes A.C."/>
            <person name="Silayeva O."/>
        </authorList>
    </citation>
    <scope>NUCLEOTIDE SEQUENCE [LARGE SCALE GENOMIC DNA]</scope>
    <source>
        <strain evidence="12 14">QMA0445</strain>
    </source>
</reference>
<dbReference type="Proteomes" id="UP000025245">
    <property type="component" value="Chromosome"/>
</dbReference>
<dbReference type="RefSeq" id="WP_031239080.1">
    <property type="nucleotide sequence ID" value="NZ_CP010783.1"/>
</dbReference>
<dbReference type="SMR" id="A0A3L8GF03"/>
<dbReference type="FunFam" id="3.40.50.40:FF:000003">
    <property type="entry name" value="L-asparaginase 2"/>
    <property type="match status" value="1"/>
</dbReference>
<evidence type="ECO:0000256" key="4">
    <source>
        <dbReference type="ARBA" id="ARBA00049366"/>
    </source>
</evidence>
<dbReference type="SUPFAM" id="SSF53774">
    <property type="entry name" value="Glutaminase/Asparaginase"/>
    <property type="match status" value="1"/>
</dbReference>